<dbReference type="GeneID" id="25902072"/>
<keyword evidence="1" id="KW-0472">Membrane</keyword>
<keyword evidence="1" id="KW-0812">Transmembrane</keyword>
<protein>
    <submittedName>
        <fullName evidence="2">Uncharacterized protein</fullName>
    </submittedName>
</protein>
<proteinExistence type="predicted"/>
<keyword evidence="3" id="KW-1185">Reference proteome</keyword>
<evidence type="ECO:0000313" key="3">
    <source>
        <dbReference type="Proteomes" id="UP000054560"/>
    </source>
</evidence>
<dbReference type="RefSeq" id="XP_014160148.1">
    <property type="nucleotide sequence ID" value="XM_014304673.1"/>
</dbReference>
<accession>A0A0L0GBH3</accession>
<dbReference type="Proteomes" id="UP000054560">
    <property type="component" value="Unassembled WGS sequence"/>
</dbReference>
<gene>
    <name evidence="2" type="ORF">SARC_01568</name>
</gene>
<sequence>MCIYLLSFYKQYYIYIYIYIYAPGTKHRYINVMPRIFHKRSQSYTGPLCKEGHRHPHTTLLIASSRGADISVNPEQAGNTSAMIGVTFSGTRSTADYQTNFVTNSSVTSAKLRKASNIKSTMSSGVSKTITAPLGKQIKGAYRKIVKSVRRVSAEAPTTTAGSNSNECRTHDNDNLTELHLSYEDITTDAAADHLFDSNMSSRRPICVIEALETLVNSCDKLLRSTKQLVNVTAASEDKSSNDVETRRVYLMRLVFVGTILFITYIAAVCIAEIQLNWYLSRLTD</sequence>
<feature type="transmembrane region" description="Helical" evidence="1">
    <location>
        <begin position="254"/>
        <end position="280"/>
    </location>
</feature>
<organism evidence="2 3">
    <name type="scientific">Sphaeroforma arctica JP610</name>
    <dbReference type="NCBI Taxonomy" id="667725"/>
    <lineage>
        <taxon>Eukaryota</taxon>
        <taxon>Ichthyosporea</taxon>
        <taxon>Ichthyophonida</taxon>
        <taxon>Sphaeroforma</taxon>
    </lineage>
</organism>
<name>A0A0L0GBH3_9EUKA</name>
<evidence type="ECO:0000256" key="1">
    <source>
        <dbReference type="SAM" id="Phobius"/>
    </source>
</evidence>
<dbReference type="AlphaFoldDB" id="A0A0L0GBH3"/>
<reference evidence="2 3" key="1">
    <citation type="submission" date="2011-02" db="EMBL/GenBank/DDBJ databases">
        <title>The Genome Sequence of Sphaeroforma arctica JP610.</title>
        <authorList>
            <consortium name="The Broad Institute Genome Sequencing Platform"/>
            <person name="Russ C."/>
            <person name="Cuomo C."/>
            <person name="Young S.K."/>
            <person name="Zeng Q."/>
            <person name="Gargeya S."/>
            <person name="Alvarado L."/>
            <person name="Berlin A."/>
            <person name="Chapman S.B."/>
            <person name="Chen Z."/>
            <person name="Freedman E."/>
            <person name="Gellesch M."/>
            <person name="Goldberg J."/>
            <person name="Griggs A."/>
            <person name="Gujja S."/>
            <person name="Heilman E."/>
            <person name="Heiman D."/>
            <person name="Howarth C."/>
            <person name="Mehta T."/>
            <person name="Neiman D."/>
            <person name="Pearson M."/>
            <person name="Roberts A."/>
            <person name="Saif S."/>
            <person name="Shea T."/>
            <person name="Shenoy N."/>
            <person name="Sisk P."/>
            <person name="Stolte C."/>
            <person name="Sykes S."/>
            <person name="White J."/>
            <person name="Yandava C."/>
            <person name="Burger G."/>
            <person name="Gray M.W."/>
            <person name="Holland P.W.H."/>
            <person name="King N."/>
            <person name="Lang F.B.F."/>
            <person name="Roger A.J."/>
            <person name="Ruiz-Trillo I."/>
            <person name="Haas B."/>
            <person name="Nusbaum C."/>
            <person name="Birren B."/>
        </authorList>
    </citation>
    <scope>NUCLEOTIDE SEQUENCE [LARGE SCALE GENOMIC DNA]</scope>
    <source>
        <strain evidence="2 3">JP610</strain>
    </source>
</reference>
<keyword evidence="1" id="KW-1133">Transmembrane helix</keyword>
<dbReference type="EMBL" id="KQ241660">
    <property type="protein sequence ID" value="KNC86246.1"/>
    <property type="molecule type" value="Genomic_DNA"/>
</dbReference>
<evidence type="ECO:0000313" key="2">
    <source>
        <dbReference type="EMBL" id="KNC86246.1"/>
    </source>
</evidence>